<reference evidence="2 3" key="1">
    <citation type="submission" date="2012-01" db="EMBL/GenBank/DDBJ databases">
        <title>Improved High-Quality Draft sequence of Saccharomonospora xinjiangensis XJ-54.</title>
        <authorList>
            <consortium name="US DOE Joint Genome Institute"/>
            <person name="Lucas S."/>
            <person name="Han J."/>
            <person name="Lapidus A."/>
            <person name="Cheng J.-F."/>
            <person name="Goodwin L."/>
            <person name="Pitluck S."/>
            <person name="Peters L."/>
            <person name="Mikhailova N."/>
            <person name="Teshima H."/>
            <person name="Detter J.C."/>
            <person name="Han C."/>
            <person name="Tapia R."/>
            <person name="Land M."/>
            <person name="Hauser L."/>
            <person name="Kyrpides N."/>
            <person name="Ivanova N."/>
            <person name="Pagani I."/>
            <person name="Brambilla E.-M."/>
            <person name="Klenk H.-P."/>
            <person name="Woyke T."/>
        </authorList>
    </citation>
    <scope>NUCLEOTIDE SEQUENCE [LARGE SCALE GENOMIC DNA]</scope>
    <source>
        <strain evidence="2 3">XJ-54</strain>
    </source>
</reference>
<dbReference type="STRING" id="882086.SacxiDRAFT_1654"/>
<feature type="transmembrane region" description="Helical" evidence="1">
    <location>
        <begin position="207"/>
        <end position="224"/>
    </location>
</feature>
<evidence type="ECO:0000313" key="2">
    <source>
        <dbReference type="EMBL" id="EID53900.1"/>
    </source>
</evidence>
<gene>
    <name evidence="2" type="ORF">SacxiDRAFT_1654</name>
</gene>
<keyword evidence="1" id="KW-0472">Membrane</keyword>
<sequence>MRNLPIRVVVATLGVPALLAVMAFALRSALSDRLPDRVASHWGPSGAPDRAADLDGLATWTLAATLVLAVVFTVAALMLLRAGRGAYPPLIGLASGLAVTPVAGLAAAMLATLDAPTWQQASGPALPIMVLVGNSVVAGVVSWLIAPNVPPKRETAEAGTESVGLAPGERGTWVGGATNAGLAVLCVAIPPVVVAVIGALTGSVPTWSLYLVPLGAGLLAAVGISRVRVTIDGEAVTIRMGLLGYPRRTVPISDITSAGTRSLTMLGYGGLGVRMNTSGDVAYKCRSGAALVLNLRSQRSVIATVDHPDEAAGLVNDLVRQAHHQAG</sequence>
<keyword evidence="1" id="KW-0812">Transmembrane</keyword>
<protein>
    <recommendedName>
        <fullName evidence="4">DUF1648 domain-containing protein</fullName>
    </recommendedName>
</protein>
<dbReference type="OrthoDB" id="4303577at2"/>
<feature type="transmembrane region" description="Helical" evidence="1">
    <location>
        <begin position="92"/>
        <end position="113"/>
    </location>
</feature>
<proteinExistence type="predicted"/>
<dbReference type="HOGENOM" id="CLU_054762_1_0_11"/>
<dbReference type="AlphaFoldDB" id="I0V197"/>
<feature type="transmembrane region" description="Helical" evidence="1">
    <location>
        <begin position="180"/>
        <end position="201"/>
    </location>
</feature>
<dbReference type="eggNOG" id="ENOG5033VBA">
    <property type="taxonomic scope" value="Bacteria"/>
</dbReference>
<feature type="transmembrane region" description="Helical" evidence="1">
    <location>
        <begin position="125"/>
        <end position="146"/>
    </location>
</feature>
<accession>I0V197</accession>
<feature type="transmembrane region" description="Helical" evidence="1">
    <location>
        <begin position="57"/>
        <end position="80"/>
    </location>
</feature>
<dbReference type="RefSeq" id="WP_006238052.1">
    <property type="nucleotide sequence ID" value="NZ_JH636049.1"/>
</dbReference>
<dbReference type="EMBL" id="JH636049">
    <property type="protein sequence ID" value="EID53900.1"/>
    <property type="molecule type" value="Genomic_DNA"/>
</dbReference>
<evidence type="ECO:0000256" key="1">
    <source>
        <dbReference type="SAM" id="Phobius"/>
    </source>
</evidence>
<dbReference type="Proteomes" id="UP000004691">
    <property type="component" value="Unassembled WGS sequence"/>
</dbReference>
<evidence type="ECO:0008006" key="4">
    <source>
        <dbReference type="Google" id="ProtNLM"/>
    </source>
</evidence>
<keyword evidence="3" id="KW-1185">Reference proteome</keyword>
<name>I0V197_9PSEU</name>
<organism evidence="2 3">
    <name type="scientific">Saccharomonospora xinjiangensis XJ-54</name>
    <dbReference type="NCBI Taxonomy" id="882086"/>
    <lineage>
        <taxon>Bacteria</taxon>
        <taxon>Bacillati</taxon>
        <taxon>Actinomycetota</taxon>
        <taxon>Actinomycetes</taxon>
        <taxon>Pseudonocardiales</taxon>
        <taxon>Pseudonocardiaceae</taxon>
        <taxon>Saccharomonospora</taxon>
    </lineage>
</organism>
<evidence type="ECO:0000313" key="3">
    <source>
        <dbReference type="Proteomes" id="UP000004691"/>
    </source>
</evidence>
<keyword evidence="1" id="KW-1133">Transmembrane helix</keyword>